<feature type="binding site" evidence="9">
    <location>
        <position position="214"/>
    </location>
    <ligand>
        <name>Mg(2+)</name>
        <dbReference type="ChEBI" id="CHEBI:18420"/>
        <label>1</label>
        <note>catalytic</note>
    </ligand>
</feature>
<dbReference type="GO" id="GO:0046854">
    <property type="term" value="P:phosphatidylinositol phosphate biosynthetic process"/>
    <property type="evidence" value="ECO:0007669"/>
    <property type="project" value="InterPro"/>
</dbReference>
<dbReference type="AlphaFoldDB" id="A0A1W9I4H1"/>
<accession>A0A1W9I4H1</accession>
<evidence type="ECO:0000256" key="8">
    <source>
        <dbReference type="ARBA" id="ARBA00022842"/>
    </source>
</evidence>
<feature type="binding site" evidence="9">
    <location>
        <position position="89"/>
    </location>
    <ligand>
        <name>Mg(2+)</name>
        <dbReference type="ChEBI" id="CHEBI:18420"/>
        <label>1</label>
        <note>catalytic</note>
    </ligand>
</feature>
<dbReference type="EMBL" id="LWDL01000003">
    <property type="protein sequence ID" value="OQW54480.1"/>
    <property type="molecule type" value="Genomic_DNA"/>
</dbReference>
<dbReference type="PRINTS" id="PR01959">
    <property type="entry name" value="SBIMPHPHTASE"/>
</dbReference>
<dbReference type="PROSITE" id="PS00629">
    <property type="entry name" value="IMP_1"/>
    <property type="match status" value="1"/>
</dbReference>
<dbReference type="Pfam" id="PF00459">
    <property type="entry name" value="Inositol_P"/>
    <property type="match status" value="1"/>
</dbReference>
<evidence type="ECO:0000313" key="12">
    <source>
        <dbReference type="Proteomes" id="UP000192872"/>
    </source>
</evidence>
<dbReference type="RefSeq" id="WP_376802601.1">
    <property type="nucleotide sequence ID" value="NZ_DBNB01000030.1"/>
</dbReference>
<dbReference type="InterPro" id="IPR022337">
    <property type="entry name" value="Inositol_monophosphatase_SuhB"/>
</dbReference>
<dbReference type="GO" id="GO:0046872">
    <property type="term" value="F:metal ion binding"/>
    <property type="evidence" value="ECO:0007669"/>
    <property type="project" value="UniProtKB-KW"/>
</dbReference>
<dbReference type="PROSITE" id="PS00630">
    <property type="entry name" value="IMP_2"/>
    <property type="match status" value="1"/>
</dbReference>
<name>A0A1W9I4H1_9HYPH</name>
<evidence type="ECO:0000256" key="4">
    <source>
        <dbReference type="ARBA" id="ARBA00013106"/>
    </source>
</evidence>
<evidence type="ECO:0000256" key="1">
    <source>
        <dbReference type="ARBA" id="ARBA00001033"/>
    </source>
</evidence>
<dbReference type="GO" id="GO:0007165">
    <property type="term" value="P:signal transduction"/>
    <property type="evidence" value="ECO:0007669"/>
    <property type="project" value="TreeGrafter"/>
</dbReference>
<comment type="catalytic activity">
    <reaction evidence="1 10">
        <text>a myo-inositol phosphate + H2O = myo-inositol + phosphate</text>
        <dbReference type="Rhea" id="RHEA:24056"/>
        <dbReference type="ChEBI" id="CHEBI:15377"/>
        <dbReference type="ChEBI" id="CHEBI:17268"/>
        <dbReference type="ChEBI" id="CHEBI:43474"/>
        <dbReference type="ChEBI" id="CHEBI:84139"/>
        <dbReference type="EC" id="3.1.3.25"/>
    </reaction>
</comment>
<dbReference type="GO" id="GO:0008934">
    <property type="term" value="F:inositol monophosphate 1-phosphatase activity"/>
    <property type="evidence" value="ECO:0007669"/>
    <property type="project" value="InterPro"/>
</dbReference>
<evidence type="ECO:0000256" key="6">
    <source>
        <dbReference type="ARBA" id="ARBA00022723"/>
    </source>
</evidence>
<proteinExistence type="inferred from homology"/>
<keyword evidence="7 10" id="KW-0378">Hydrolase</keyword>
<comment type="caution">
    <text evidence="11">The sequence shown here is derived from an EMBL/GenBank/DDBJ whole genome shotgun (WGS) entry which is preliminary data.</text>
</comment>
<dbReference type="PANTHER" id="PTHR20854">
    <property type="entry name" value="INOSITOL MONOPHOSPHATASE"/>
    <property type="match status" value="1"/>
</dbReference>
<dbReference type="FunFam" id="3.40.190.80:FF:000020">
    <property type="entry name" value="Fructose-1,6-bisphosphatase/inositol-1-monophosphatase"/>
    <property type="match status" value="1"/>
</dbReference>
<dbReference type="Proteomes" id="UP000192872">
    <property type="component" value="Unassembled WGS sequence"/>
</dbReference>
<dbReference type="InterPro" id="IPR033942">
    <property type="entry name" value="IMPase"/>
</dbReference>
<organism evidence="11 12">
    <name type="scientific">Candidatus Raskinella chloraquaticus</name>
    <dbReference type="NCBI Taxonomy" id="1951219"/>
    <lineage>
        <taxon>Bacteria</taxon>
        <taxon>Pseudomonadati</taxon>
        <taxon>Pseudomonadota</taxon>
        <taxon>Alphaproteobacteria</taxon>
        <taxon>Hyphomicrobiales</taxon>
        <taxon>Phreatobacteraceae</taxon>
        <taxon>Candidatus Raskinella</taxon>
    </lineage>
</organism>
<feature type="binding site" evidence="9">
    <location>
        <position position="86"/>
    </location>
    <ligand>
        <name>Mg(2+)</name>
        <dbReference type="ChEBI" id="CHEBI:18420"/>
        <label>1</label>
        <note>catalytic</note>
    </ligand>
</feature>
<comment type="similarity">
    <text evidence="3 10">Belongs to the inositol monophosphatase superfamily.</text>
</comment>
<dbReference type="GO" id="GO:0006020">
    <property type="term" value="P:inositol metabolic process"/>
    <property type="evidence" value="ECO:0007669"/>
    <property type="project" value="TreeGrafter"/>
</dbReference>
<dbReference type="InterPro" id="IPR020550">
    <property type="entry name" value="Inositol_monophosphatase_CS"/>
</dbReference>
<feature type="binding site" evidence="9">
    <location>
        <position position="88"/>
    </location>
    <ligand>
        <name>Mg(2+)</name>
        <dbReference type="ChEBI" id="CHEBI:18420"/>
        <label>1</label>
        <note>catalytic</note>
    </ligand>
</feature>
<comment type="cofactor">
    <cofactor evidence="2 9 10">
        <name>Mg(2+)</name>
        <dbReference type="ChEBI" id="CHEBI:18420"/>
    </cofactor>
</comment>
<keyword evidence="8 9" id="KW-0460">Magnesium</keyword>
<keyword evidence="6 9" id="KW-0479">Metal-binding</keyword>
<dbReference type="InterPro" id="IPR000760">
    <property type="entry name" value="Inositol_monophosphatase-like"/>
</dbReference>
<gene>
    <name evidence="11" type="ORF">A4S15_04545</name>
</gene>
<feature type="binding site" evidence="9">
    <location>
        <position position="69"/>
    </location>
    <ligand>
        <name>Mg(2+)</name>
        <dbReference type="ChEBI" id="CHEBI:18420"/>
        <label>1</label>
        <note>catalytic</note>
    </ligand>
</feature>
<dbReference type="PANTHER" id="PTHR20854:SF4">
    <property type="entry name" value="INOSITOL-1-MONOPHOSPHATASE-RELATED"/>
    <property type="match status" value="1"/>
</dbReference>
<dbReference type="STRING" id="1827387.A4S15_04545"/>
<evidence type="ECO:0000256" key="9">
    <source>
        <dbReference type="PIRSR" id="PIRSR600760-2"/>
    </source>
</evidence>
<dbReference type="EC" id="3.1.3.25" evidence="4 10"/>
<dbReference type="Gene3D" id="3.40.190.80">
    <property type="match status" value="1"/>
</dbReference>
<dbReference type="InterPro" id="IPR020583">
    <property type="entry name" value="Inositol_monoP_metal-BS"/>
</dbReference>
<dbReference type="SUPFAM" id="SSF56655">
    <property type="entry name" value="Carbohydrate phosphatase"/>
    <property type="match status" value="1"/>
</dbReference>
<dbReference type="PRINTS" id="PR00377">
    <property type="entry name" value="IMPHPHTASES"/>
</dbReference>
<dbReference type="Gene3D" id="3.30.540.10">
    <property type="entry name" value="Fructose-1,6-Bisphosphatase, subunit A, domain 1"/>
    <property type="match status" value="1"/>
</dbReference>
<dbReference type="CDD" id="cd01639">
    <property type="entry name" value="IMPase"/>
    <property type="match status" value="1"/>
</dbReference>
<reference evidence="11 12" key="1">
    <citation type="journal article" date="2017" name="Water Res.">
        <title>Comammox in drinking water systems.</title>
        <authorList>
            <person name="Wang Y."/>
            <person name="Ma L."/>
            <person name="Mao Y."/>
            <person name="Jiang X."/>
            <person name="Xia Y."/>
            <person name="Yu K."/>
            <person name="Li B."/>
            <person name="Zhang T."/>
        </authorList>
    </citation>
    <scope>NUCLEOTIDE SEQUENCE [LARGE SCALE GENOMIC DNA]</scope>
    <source>
        <strain evidence="11">SG_bin8</strain>
    </source>
</reference>
<evidence type="ECO:0000256" key="3">
    <source>
        <dbReference type="ARBA" id="ARBA00009759"/>
    </source>
</evidence>
<evidence type="ECO:0000256" key="10">
    <source>
        <dbReference type="RuleBase" id="RU364068"/>
    </source>
</evidence>
<dbReference type="FunFam" id="3.30.540.10:FF:000003">
    <property type="entry name" value="Inositol-1-monophosphatase"/>
    <property type="match status" value="1"/>
</dbReference>
<evidence type="ECO:0000256" key="7">
    <source>
        <dbReference type="ARBA" id="ARBA00022801"/>
    </source>
</evidence>
<evidence type="ECO:0000256" key="5">
    <source>
        <dbReference type="ARBA" id="ARBA00019784"/>
    </source>
</evidence>
<evidence type="ECO:0000256" key="2">
    <source>
        <dbReference type="ARBA" id="ARBA00001946"/>
    </source>
</evidence>
<protein>
    <recommendedName>
        <fullName evidence="5 10">Inositol-1-monophosphatase</fullName>
        <ecNumber evidence="4 10">3.1.3.25</ecNumber>
    </recommendedName>
</protein>
<sequence>MQRSATLNVMVEAVRKAGRGLARDFGEVENLQVSIKGPGDFVSAADRRAEETIRQVLEHARPGYGLVMEEAGIIEGSDRTHRWHIDPLDGTTNFLHGIPHFAVSLGLEREGVMIAGVVLNPITNELFVAERGKGAYIDGRRLRVSARSDLSRTVIGTGVPHMGRGNHANYVEELKLVMARVAGIRRFGAAALDLAFVAAGRFDGFWERGLSSWDMAAGIVLVRESGGLVSDFSDRDNMLKDGDVVAGNETVHGELLRLLAPAR</sequence>
<evidence type="ECO:0000313" key="11">
    <source>
        <dbReference type="EMBL" id="OQW54480.1"/>
    </source>
</evidence>